<evidence type="ECO:0000313" key="5">
    <source>
        <dbReference type="EMBL" id="GAA4417347.1"/>
    </source>
</evidence>
<comment type="caution">
    <text evidence="5">The sequence shown here is derived from an EMBL/GenBank/DDBJ whole genome shotgun (WGS) entry which is preliminary data.</text>
</comment>
<sequence>MTATAVRRGECLVRRLAAIAAMAVLLAGCGGDVQPSAGAGKAVETATRATAAAERDVCAVPVAIVVDAVQGYVGSFGTEQLAEGQTATSPVGSADKPGSEKAASSDEPPADVLSDAVAEAQRVAAKVRCADADLAAGIAEGLETVSADGAVATAVRDRTIATMTGAAAPDLPLTPDDDLSLAVAATESGGVIELGAGTWDLTEPVVLLGGVTLRGAGPERTVLRSSAPEATILVATADRVELRSLALERDRAAVGSVVVGGPSASLVVEDAVLSGAVGDESSGGAGIHMSAQGEQGSGRGTTLEITDSVLRDNGWAGIAVTGGHRASVLGATFEANGQCGICFLGAATGSVEDSTFDGNTVGFYAGDTASPVLTGSTITGGEAGIQVGGTAVAALESTTIRGSGRAAVIYTGQGGGSVTGLVCEQVEHGIAVGPESTPIPGENACTIAFAD</sequence>
<evidence type="ECO:0000259" key="4">
    <source>
        <dbReference type="Pfam" id="PF13229"/>
    </source>
</evidence>
<reference evidence="5" key="1">
    <citation type="journal article" date="2014" name="Int. J. Syst. Evol. Microbiol.">
        <title>Complete genome of a new Firmicutes species belonging to the dominant human colonic microbiota ('Ruminococcus bicirculans') reveals two chromosomes and a selective capacity to utilize plant glucans.</title>
        <authorList>
            <consortium name="NISC Comparative Sequencing Program"/>
            <person name="Wegmann U."/>
            <person name="Louis P."/>
            <person name="Goesmann A."/>
            <person name="Henrissat B."/>
            <person name="Duncan S.H."/>
            <person name="Flint H.J."/>
        </authorList>
    </citation>
    <scope>NUCLEOTIDE SEQUENCE</scope>
    <source>
        <strain evidence="5">JCM 17810</strain>
    </source>
</reference>
<dbReference type="SMART" id="SM00710">
    <property type="entry name" value="PbH1"/>
    <property type="match status" value="6"/>
</dbReference>
<accession>A0ABP8KV52</accession>
<keyword evidence="7" id="KW-1185">Reference proteome</keyword>
<dbReference type="InterPro" id="IPR011050">
    <property type="entry name" value="Pectin_lyase_fold/virulence"/>
</dbReference>
<evidence type="ECO:0000256" key="3">
    <source>
        <dbReference type="SAM" id="SignalP"/>
    </source>
</evidence>
<feature type="signal peptide" evidence="3">
    <location>
        <begin position="1"/>
        <end position="27"/>
    </location>
</feature>
<organism evidence="5 7">
    <name type="scientific">Georgenia halophila</name>
    <dbReference type="NCBI Taxonomy" id="620889"/>
    <lineage>
        <taxon>Bacteria</taxon>
        <taxon>Bacillati</taxon>
        <taxon>Actinomycetota</taxon>
        <taxon>Actinomycetes</taxon>
        <taxon>Micrococcales</taxon>
        <taxon>Bogoriellaceae</taxon>
        <taxon>Georgenia</taxon>
    </lineage>
</organism>
<reference evidence="5" key="3">
    <citation type="submission" date="2023-12" db="EMBL/GenBank/DDBJ databases">
        <authorList>
            <person name="Sun Q."/>
            <person name="Inoue M."/>
        </authorList>
    </citation>
    <scope>NUCLEOTIDE SEQUENCE</scope>
    <source>
        <strain evidence="5">JCM 17810</strain>
    </source>
</reference>
<evidence type="ECO:0000313" key="7">
    <source>
        <dbReference type="Proteomes" id="UP001500622"/>
    </source>
</evidence>
<dbReference type="EMBL" id="BAABGN010000004">
    <property type="protein sequence ID" value="GAA4420930.1"/>
    <property type="molecule type" value="Genomic_DNA"/>
</dbReference>
<dbReference type="InterPro" id="IPR006626">
    <property type="entry name" value="PbH1"/>
</dbReference>
<feature type="chain" id="PRO_5045029833" description="Right handed beta helix domain-containing protein" evidence="3">
    <location>
        <begin position="28"/>
        <end position="451"/>
    </location>
</feature>
<name>A0ABP8KV52_9MICO</name>
<dbReference type="InterPro" id="IPR012334">
    <property type="entry name" value="Pectin_lyas_fold"/>
</dbReference>
<proteinExistence type="predicted"/>
<dbReference type="EMBL" id="BAABGN010000002">
    <property type="protein sequence ID" value="GAA4417347.1"/>
    <property type="molecule type" value="Genomic_DNA"/>
</dbReference>
<reference evidence="7" key="2">
    <citation type="journal article" date="2019" name="Int. J. Syst. Evol. Microbiol.">
        <title>The Global Catalogue of Microorganisms (GCM) 10K type strain sequencing project: providing services to taxonomists for standard genome sequencing and annotation.</title>
        <authorList>
            <consortium name="The Broad Institute Genomics Platform"/>
            <consortium name="The Broad Institute Genome Sequencing Center for Infectious Disease"/>
            <person name="Wu L."/>
            <person name="Ma J."/>
        </authorList>
    </citation>
    <scope>NUCLEOTIDE SEQUENCE [LARGE SCALE GENOMIC DNA]</scope>
    <source>
        <strain evidence="7">JCM 17810</strain>
    </source>
</reference>
<gene>
    <name evidence="5" type="ORF">GCM10023169_05740</name>
    <name evidence="6" type="ORF">GCM10023169_13350</name>
</gene>
<feature type="region of interest" description="Disordered" evidence="2">
    <location>
        <begin position="83"/>
        <end position="111"/>
    </location>
</feature>
<feature type="domain" description="Right handed beta helix" evidence="4">
    <location>
        <begin position="299"/>
        <end position="416"/>
    </location>
</feature>
<dbReference type="PROSITE" id="PS51257">
    <property type="entry name" value="PROKAR_LIPOPROTEIN"/>
    <property type="match status" value="1"/>
</dbReference>
<evidence type="ECO:0000313" key="6">
    <source>
        <dbReference type="EMBL" id="GAA4420930.1"/>
    </source>
</evidence>
<dbReference type="PANTHER" id="PTHR22990">
    <property type="entry name" value="F-BOX ONLY PROTEIN"/>
    <property type="match status" value="1"/>
</dbReference>
<dbReference type="InterPro" id="IPR051550">
    <property type="entry name" value="SCF-Subunits/Alg-Epimerases"/>
</dbReference>
<keyword evidence="3" id="KW-0732">Signal</keyword>
<keyword evidence="1" id="KW-0677">Repeat</keyword>
<evidence type="ECO:0000256" key="2">
    <source>
        <dbReference type="SAM" id="MobiDB-lite"/>
    </source>
</evidence>
<protein>
    <recommendedName>
        <fullName evidence="4">Right handed beta helix domain-containing protein</fullName>
    </recommendedName>
</protein>
<dbReference type="PANTHER" id="PTHR22990:SF15">
    <property type="entry name" value="F-BOX ONLY PROTEIN 10"/>
    <property type="match status" value="1"/>
</dbReference>
<dbReference type="Proteomes" id="UP001500622">
    <property type="component" value="Unassembled WGS sequence"/>
</dbReference>
<dbReference type="SUPFAM" id="SSF51126">
    <property type="entry name" value="Pectin lyase-like"/>
    <property type="match status" value="1"/>
</dbReference>
<dbReference type="Pfam" id="PF13229">
    <property type="entry name" value="Beta_helix"/>
    <property type="match status" value="1"/>
</dbReference>
<dbReference type="Gene3D" id="2.160.20.10">
    <property type="entry name" value="Single-stranded right-handed beta-helix, Pectin lyase-like"/>
    <property type="match status" value="1"/>
</dbReference>
<evidence type="ECO:0000256" key="1">
    <source>
        <dbReference type="ARBA" id="ARBA00022737"/>
    </source>
</evidence>
<dbReference type="InterPro" id="IPR039448">
    <property type="entry name" value="Beta_helix"/>
</dbReference>